<sequence length="510" mass="56840">MAVNSEDADVAFKSSDGVLFRIHSFNLKACTEGFAPPEHSTFKEIVPLTEVSSTLELLFQFIYPIPQPDLALLEFPVLNSLSEAVEKYQVFPAMNICKAYMRKQLPDQAESVFKYSLKHGYRGIMVQVLPLILAKPLEESAGMMPSNVVLQWIKYYGAWARVASTAIHGNPGLGAYCLSCHSTLNDSVHHVMTQLGIGGISALQDLDSVFPPACCVDGGSQIRVWRKSVEDNIKSIPDFEGLAGTERPWGIEFYEPWDKSDVIIKSNDGKLFHVHRANLEKFTSGLISSTVNEVTSSTESASTLDHLFQFVYPVRQPDLESLDFDTLASLALAVEKFKVHSAMAICRVHMAYALPKHPSVVMSYAASNKFYDLMNVAAPLIVVIRIDESLALMTPDLAVAWIRYYERWNEVSRSAFSFSSNMRVSTRPHPRRWVRSCDGCKESSEDTLDEATIGILCKLGQGVKVLGNLDHVFDLASACCETRKEDLRAWRCSIEEGIRAIPAFETFVET</sequence>
<dbReference type="OrthoDB" id="3184970at2759"/>
<comment type="caution">
    <text evidence="2">The sequence shown here is derived from an EMBL/GenBank/DDBJ whole genome shotgun (WGS) entry which is preliminary data.</text>
</comment>
<evidence type="ECO:0000259" key="1">
    <source>
        <dbReference type="Pfam" id="PF00651"/>
    </source>
</evidence>
<gene>
    <name evidence="2" type="ORF">Hypma_004609</name>
</gene>
<accession>A0A369K891</accession>
<dbReference type="CDD" id="cd18186">
    <property type="entry name" value="BTB_POZ_ZBTB_KLHL-like"/>
    <property type="match status" value="1"/>
</dbReference>
<dbReference type="InterPro" id="IPR000210">
    <property type="entry name" value="BTB/POZ_dom"/>
</dbReference>
<proteinExistence type="predicted"/>
<reference evidence="2" key="1">
    <citation type="submission" date="2018-04" db="EMBL/GenBank/DDBJ databases">
        <title>Whole genome sequencing of Hypsizygus marmoreus.</title>
        <authorList>
            <person name="Choi I.-G."/>
            <person name="Min B."/>
            <person name="Kim J.-G."/>
            <person name="Kim S."/>
            <person name="Oh Y.-L."/>
            <person name="Kong W.-S."/>
            <person name="Park H."/>
            <person name="Jeong J."/>
            <person name="Song E.-S."/>
        </authorList>
    </citation>
    <scope>NUCLEOTIDE SEQUENCE [LARGE SCALE GENOMIC DNA]</scope>
    <source>
        <strain evidence="2">51987-8</strain>
    </source>
</reference>
<dbReference type="InParanoid" id="A0A369K891"/>
<dbReference type="STRING" id="39966.A0A369K891"/>
<name>A0A369K891_HYPMA</name>
<evidence type="ECO:0000313" key="2">
    <source>
        <dbReference type="EMBL" id="RDB27116.1"/>
    </source>
</evidence>
<dbReference type="AlphaFoldDB" id="A0A369K891"/>
<protein>
    <recommendedName>
        <fullName evidence="1">BTB domain-containing protein</fullName>
    </recommendedName>
</protein>
<dbReference type="SUPFAM" id="SSF54695">
    <property type="entry name" value="POZ domain"/>
    <property type="match status" value="1"/>
</dbReference>
<dbReference type="Gene3D" id="3.30.710.10">
    <property type="entry name" value="Potassium Channel Kv1.1, Chain A"/>
    <property type="match status" value="1"/>
</dbReference>
<dbReference type="InterPro" id="IPR011333">
    <property type="entry name" value="SKP1/BTB/POZ_sf"/>
</dbReference>
<dbReference type="Pfam" id="PF00651">
    <property type="entry name" value="BTB"/>
    <property type="match status" value="1"/>
</dbReference>
<dbReference type="EMBL" id="LUEZ02000018">
    <property type="protein sequence ID" value="RDB27116.1"/>
    <property type="molecule type" value="Genomic_DNA"/>
</dbReference>
<keyword evidence="3" id="KW-1185">Reference proteome</keyword>
<feature type="domain" description="BTB" evidence="1">
    <location>
        <begin position="253"/>
        <end position="350"/>
    </location>
</feature>
<evidence type="ECO:0000313" key="3">
    <source>
        <dbReference type="Proteomes" id="UP000076154"/>
    </source>
</evidence>
<dbReference type="Proteomes" id="UP000076154">
    <property type="component" value="Unassembled WGS sequence"/>
</dbReference>
<organism evidence="2 3">
    <name type="scientific">Hypsizygus marmoreus</name>
    <name type="common">White beech mushroom</name>
    <name type="synonym">Agaricus marmoreus</name>
    <dbReference type="NCBI Taxonomy" id="39966"/>
    <lineage>
        <taxon>Eukaryota</taxon>
        <taxon>Fungi</taxon>
        <taxon>Dikarya</taxon>
        <taxon>Basidiomycota</taxon>
        <taxon>Agaricomycotina</taxon>
        <taxon>Agaricomycetes</taxon>
        <taxon>Agaricomycetidae</taxon>
        <taxon>Agaricales</taxon>
        <taxon>Tricholomatineae</taxon>
        <taxon>Lyophyllaceae</taxon>
        <taxon>Hypsizygus</taxon>
    </lineage>
</organism>